<keyword evidence="2" id="KW-1185">Reference proteome</keyword>
<evidence type="ECO:0000313" key="2">
    <source>
        <dbReference type="Proteomes" id="UP001060215"/>
    </source>
</evidence>
<dbReference type="Proteomes" id="UP001060215">
    <property type="component" value="Chromosome 4"/>
</dbReference>
<proteinExistence type="predicted"/>
<sequence length="85" mass="9861">MGSAIASVVGAAREKESEMEAEKEKRGQQLEKRRRTGERETKRSDADYWLLPDADVSITDLWGIMYPLWTVILICIEYTKSRLQR</sequence>
<evidence type="ECO:0000313" key="1">
    <source>
        <dbReference type="EMBL" id="KAI8012839.1"/>
    </source>
</evidence>
<comment type="caution">
    <text evidence="1">The sequence shown here is derived from an EMBL/GenBank/DDBJ whole genome shotgun (WGS) entry which is preliminary data.</text>
</comment>
<protein>
    <submittedName>
        <fullName evidence="1">Uncharacterized protein</fullName>
    </submittedName>
</protein>
<name>A0ACC0HHF4_9ERIC</name>
<gene>
    <name evidence="1" type="ORF">LOK49_LG05G03323</name>
</gene>
<organism evidence="1 2">
    <name type="scientific">Camellia lanceoleosa</name>
    <dbReference type="NCBI Taxonomy" id="1840588"/>
    <lineage>
        <taxon>Eukaryota</taxon>
        <taxon>Viridiplantae</taxon>
        <taxon>Streptophyta</taxon>
        <taxon>Embryophyta</taxon>
        <taxon>Tracheophyta</taxon>
        <taxon>Spermatophyta</taxon>
        <taxon>Magnoliopsida</taxon>
        <taxon>eudicotyledons</taxon>
        <taxon>Gunneridae</taxon>
        <taxon>Pentapetalae</taxon>
        <taxon>asterids</taxon>
        <taxon>Ericales</taxon>
        <taxon>Theaceae</taxon>
        <taxon>Camellia</taxon>
    </lineage>
</organism>
<reference evidence="1 2" key="1">
    <citation type="journal article" date="2022" name="Plant J.">
        <title>Chromosome-level genome of Camellia lanceoleosa provides a valuable resource for understanding genome evolution and self-incompatibility.</title>
        <authorList>
            <person name="Gong W."/>
            <person name="Xiao S."/>
            <person name="Wang L."/>
            <person name="Liao Z."/>
            <person name="Chang Y."/>
            <person name="Mo W."/>
            <person name="Hu G."/>
            <person name="Li W."/>
            <person name="Zhao G."/>
            <person name="Zhu H."/>
            <person name="Hu X."/>
            <person name="Ji K."/>
            <person name="Xiang X."/>
            <person name="Song Q."/>
            <person name="Yuan D."/>
            <person name="Jin S."/>
            <person name="Zhang L."/>
        </authorList>
    </citation>
    <scope>NUCLEOTIDE SEQUENCE [LARGE SCALE GENOMIC DNA]</scope>
    <source>
        <strain evidence="1">SQ_2022a</strain>
    </source>
</reference>
<accession>A0ACC0HHF4</accession>
<dbReference type="EMBL" id="CM045761">
    <property type="protein sequence ID" value="KAI8012839.1"/>
    <property type="molecule type" value="Genomic_DNA"/>
</dbReference>